<gene>
    <name evidence="5" type="ORF">ACFFQA_35035</name>
</gene>
<keyword evidence="6" id="KW-1185">Reference proteome</keyword>
<sequence length="515" mass="54438">MTPPVKSQVKRARTMGGALMLALFSTVVPGSGHLVLRRRVGYVILGLFLLLVGAGVFLAFGVPREELIEYVVSSEVLLYLIGGMLVLAVLWLTVIVSAYVAALPRRVGAGQRVVGGALVAVLCAGVATPFGYAAYTADAQRNLLDTVFPSGSSGTAAQAGADVKGFRKPRINVLLIGSDAGADRIGTRTDTMMTASIDTKTGRTTLFALPRNTQNALFPPGSKLAKQFPNGFTDPRNPNSSEYLLNAMYKYGNEHPDLVPPGGPSKIPGLNLLHSSVSTMLGLELDYYVQVNMEGFASIIDALGGLDVNVGPHRVPMGGIGPFGEVVKPFGYIEAGRQHLSGEQALWFARSRTNTDDYTRMGRQRCLIKYVVEQNPPSKILNNFRSVAEATSANVATNIPQDVLPALLQLAMKIKDHPLESISFDPNLPNPRAKDGKFDSARPDYAYMRQVVQAAISPPPNPHAAPVPGTTTTSAAPTTTTKPGGKTTTGRAGTTTPALPSTGAPATSLNDACAA</sequence>
<feature type="domain" description="Cell envelope-related transcriptional attenuator" evidence="4">
    <location>
        <begin position="188"/>
        <end position="374"/>
    </location>
</feature>
<feature type="transmembrane region" description="Helical" evidence="3">
    <location>
        <begin position="113"/>
        <end position="135"/>
    </location>
</feature>
<keyword evidence="3" id="KW-0472">Membrane</keyword>
<feature type="transmembrane region" description="Helical" evidence="3">
    <location>
        <begin position="77"/>
        <end position="101"/>
    </location>
</feature>
<feature type="transmembrane region" description="Helical" evidence="3">
    <location>
        <begin position="12"/>
        <end position="30"/>
    </location>
</feature>
<dbReference type="Gene3D" id="3.40.630.190">
    <property type="entry name" value="LCP protein"/>
    <property type="match status" value="1"/>
</dbReference>
<dbReference type="Proteomes" id="UP001589693">
    <property type="component" value="Unassembled WGS sequence"/>
</dbReference>
<organism evidence="5 6">
    <name type="scientific">Allokutzneria oryzae</name>
    <dbReference type="NCBI Taxonomy" id="1378989"/>
    <lineage>
        <taxon>Bacteria</taxon>
        <taxon>Bacillati</taxon>
        <taxon>Actinomycetota</taxon>
        <taxon>Actinomycetes</taxon>
        <taxon>Pseudonocardiales</taxon>
        <taxon>Pseudonocardiaceae</taxon>
        <taxon>Allokutzneria</taxon>
    </lineage>
</organism>
<evidence type="ECO:0000313" key="5">
    <source>
        <dbReference type="EMBL" id="MFB9909181.1"/>
    </source>
</evidence>
<protein>
    <submittedName>
        <fullName evidence="5">LCP family protein</fullName>
    </submittedName>
</protein>
<evidence type="ECO:0000256" key="2">
    <source>
        <dbReference type="SAM" id="MobiDB-lite"/>
    </source>
</evidence>
<dbReference type="PANTHER" id="PTHR33392">
    <property type="entry name" value="POLYISOPRENYL-TEICHOIC ACID--PEPTIDOGLYCAN TEICHOIC ACID TRANSFERASE TAGU"/>
    <property type="match status" value="1"/>
</dbReference>
<evidence type="ECO:0000256" key="1">
    <source>
        <dbReference type="ARBA" id="ARBA00006068"/>
    </source>
</evidence>
<keyword evidence="3" id="KW-1133">Transmembrane helix</keyword>
<dbReference type="Pfam" id="PF03816">
    <property type="entry name" value="LytR_cpsA_psr"/>
    <property type="match status" value="1"/>
</dbReference>
<evidence type="ECO:0000256" key="3">
    <source>
        <dbReference type="SAM" id="Phobius"/>
    </source>
</evidence>
<name>A0ABV6AB91_9PSEU</name>
<evidence type="ECO:0000313" key="6">
    <source>
        <dbReference type="Proteomes" id="UP001589693"/>
    </source>
</evidence>
<evidence type="ECO:0000259" key="4">
    <source>
        <dbReference type="Pfam" id="PF03816"/>
    </source>
</evidence>
<dbReference type="InterPro" id="IPR050922">
    <property type="entry name" value="LytR/CpsA/Psr_CW_biosynth"/>
</dbReference>
<dbReference type="EMBL" id="JBHLZU010000033">
    <property type="protein sequence ID" value="MFB9909181.1"/>
    <property type="molecule type" value="Genomic_DNA"/>
</dbReference>
<dbReference type="NCBIfam" id="TIGR00350">
    <property type="entry name" value="lytR_cpsA_psr"/>
    <property type="match status" value="1"/>
</dbReference>
<feature type="transmembrane region" description="Helical" evidence="3">
    <location>
        <begin position="42"/>
        <end position="62"/>
    </location>
</feature>
<dbReference type="InterPro" id="IPR004474">
    <property type="entry name" value="LytR_CpsA_psr"/>
</dbReference>
<comment type="caution">
    <text evidence="5">The sequence shown here is derived from an EMBL/GenBank/DDBJ whole genome shotgun (WGS) entry which is preliminary data.</text>
</comment>
<keyword evidence="3" id="KW-0812">Transmembrane</keyword>
<dbReference type="PANTHER" id="PTHR33392:SF6">
    <property type="entry name" value="POLYISOPRENYL-TEICHOIC ACID--PEPTIDOGLYCAN TEICHOIC ACID TRANSFERASE TAGU"/>
    <property type="match status" value="1"/>
</dbReference>
<accession>A0ABV6AB91</accession>
<feature type="compositionally biased region" description="Low complexity" evidence="2">
    <location>
        <begin position="466"/>
        <end position="498"/>
    </location>
</feature>
<dbReference type="RefSeq" id="WP_377861732.1">
    <property type="nucleotide sequence ID" value="NZ_JBHLZU010000033.1"/>
</dbReference>
<proteinExistence type="inferred from homology"/>
<feature type="compositionally biased region" description="Polar residues" evidence="2">
    <location>
        <begin position="504"/>
        <end position="515"/>
    </location>
</feature>
<comment type="similarity">
    <text evidence="1">Belongs to the LytR/CpsA/Psr (LCP) family.</text>
</comment>
<feature type="region of interest" description="Disordered" evidence="2">
    <location>
        <begin position="458"/>
        <end position="515"/>
    </location>
</feature>
<reference evidence="5 6" key="1">
    <citation type="submission" date="2024-09" db="EMBL/GenBank/DDBJ databases">
        <authorList>
            <person name="Sun Q."/>
            <person name="Mori K."/>
        </authorList>
    </citation>
    <scope>NUCLEOTIDE SEQUENCE [LARGE SCALE GENOMIC DNA]</scope>
    <source>
        <strain evidence="5 6">TBRC 7907</strain>
    </source>
</reference>